<dbReference type="EMBL" id="LMUA01000036">
    <property type="protein sequence ID" value="KUE74931.1"/>
    <property type="molecule type" value="Genomic_DNA"/>
</dbReference>
<dbReference type="Pfam" id="PF01547">
    <property type="entry name" value="SBP_bac_1"/>
    <property type="match status" value="1"/>
</dbReference>
<comment type="caution">
    <text evidence="5">The sequence shown here is derived from an EMBL/GenBank/DDBJ whole genome shotgun (WGS) entry which is preliminary data.</text>
</comment>
<evidence type="ECO:0000313" key="7">
    <source>
        <dbReference type="Proteomes" id="UP000053433"/>
    </source>
</evidence>
<dbReference type="AlphaFoldDB" id="A0A0W7TM60"/>
<dbReference type="Proteomes" id="UP000431913">
    <property type="component" value="Unassembled WGS sequence"/>
</dbReference>
<feature type="signal peptide" evidence="4">
    <location>
        <begin position="1"/>
        <end position="26"/>
    </location>
</feature>
<comment type="similarity">
    <text evidence="1">Belongs to the bacterial solute-binding protein 1 family.</text>
</comment>
<dbReference type="PANTHER" id="PTHR43649">
    <property type="entry name" value="ARABINOSE-BINDING PROTEIN-RELATED"/>
    <property type="match status" value="1"/>
</dbReference>
<evidence type="ECO:0000313" key="5">
    <source>
        <dbReference type="EMBL" id="KUE74931.1"/>
    </source>
</evidence>
<dbReference type="SUPFAM" id="SSF53850">
    <property type="entry name" value="Periplasmic binding protein-like II"/>
    <property type="match status" value="1"/>
</dbReference>
<evidence type="ECO:0000313" key="8">
    <source>
        <dbReference type="Proteomes" id="UP000431913"/>
    </source>
</evidence>
<dbReference type="Gene3D" id="3.40.190.10">
    <property type="entry name" value="Periplasmic binding protein-like II"/>
    <property type="match status" value="2"/>
</dbReference>
<evidence type="ECO:0000256" key="2">
    <source>
        <dbReference type="ARBA" id="ARBA00022448"/>
    </source>
</evidence>
<evidence type="ECO:0000256" key="1">
    <source>
        <dbReference type="ARBA" id="ARBA00008520"/>
    </source>
</evidence>
<evidence type="ECO:0000313" key="6">
    <source>
        <dbReference type="EMBL" id="MST93570.1"/>
    </source>
</evidence>
<organism evidence="5 7">
    <name type="scientific">Ruthenibacterium lactatiformans</name>
    <dbReference type="NCBI Taxonomy" id="1550024"/>
    <lineage>
        <taxon>Bacteria</taxon>
        <taxon>Bacillati</taxon>
        <taxon>Bacillota</taxon>
        <taxon>Clostridia</taxon>
        <taxon>Eubacteriales</taxon>
        <taxon>Oscillospiraceae</taxon>
        <taxon>Ruthenibacterium</taxon>
    </lineage>
</organism>
<dbReference type="Proteomes" id="UP000053433">
    <property type="component" value="Unassembled WGS sequence"/>
</dbReference>
<gene>
    <name evidence="5" type="ORF">ASJ35_16625</name>
    <name evidence="6" type="ORF">FYJ76_16795</name>
</gene>
<dbReference type="PANTHER" id="PTHR43649:SF34">
    <property type="entry name" value="ABC TRANSPORTER PERIPLASMIC-BINDING PROTEIN YCJN-RELATED"/>
    <property type="match status" value="1"/>
</dbReference>
<feature type="chain" id="PRO_5036003190" evidence="4">
    <location>
        <begin position="27"/>
        <end position="442"/>
    </location>
</feature>
<sequence>MMKRFLAMLLALVMVLSMTACSPSHETDSEESNTVTLDAGASVSEGQTYTGKTLTVLYMSGVYADAARAMVPEFESATGAKVEVVDYPYLTLHEKALLDLTSYTGSYDVIDVASQWDGEFAPFLEPLTDYIARDDYDMSVFIDNVLANCGDWQGTIIGIPNASTPQTFAYRTDLLPNGIPDTWDEYRKALADAQNLEEGIYGVTVSQVSGQLGGVFDYVLWSMGGNWADEDWNITINSDETRAALEHLYALKALSDPANLAWGVDESIQAFLDGKAAVCETWPSLGIVQRGDDPAQSKIVGKWALDVLPHEKTGLTLLSAWDVAIPSGSSNKDLAWEWIKMYTSYDKQNEFYDNHGILSPRKEFWEQEKMANQSAVRDALDTANMWWRIPASVEADSMINTIVGAYLSDQIDLETAVTQLEDALNTALENSPPAESVKNYNH</sequence>
<evidence type="ECO:0000256" key="3">
    <source>
        <dbReference type="ARBA" id="ARBA00022729"/>
    </source>
</evidence>
<keyword evidence="2" id="KW-0813">Transport</keyword>
<protein>
    <submittedName>
        <fullName evidence="5">ABC transporter substrate-binding protein</fullName>
    </submittedName>
    <submittedName>
        <fullName evidence="6">Extracellular solute-binding protein</fullName>
    </submittedName>
</protein>
<dbReference type="InterPro" id="IPR006059">
    <property type="entry name" value="SBP"/>
</dbReference>
<proteinExistence type="inferred from homology"/>
<reference evidence="5 7" key="1">
    <citation type="submission" date="2015-10" db="EMBL/GenBank/DDBJ databases">
        <title>A novel member of the family Ruminococcaceae isolated from human faeces.</title>
        <authorList>
            <person name="Shkoporov A.N."/>
            <person name="Chaplin A.V."/>
            <person name="Motuzova O.V."/>
            <person name="Kafarskaia L.I."/>
            <person name="Efimov B.A."/>
        </authorList>
    </citation>
    <scope>NUCLEOTIDE SEQUENCE [LARGE SCALE GENOMIC DNA]</scope>
    <source>
        <strain evidence="5 7">668</strain>
    </source>
</reference>
<keyword evidence="3 4" id="KW-0732">Signal</keyword>
<name>A0A0W7TM60_9FIRM</name>
<dbReference type="EMBL" id="VUNJ01000036">
    <property type="protein sequence ID" value="MST93570.1"/>
    <property type="molecule type" value="Genomic_DNA"/>
</dbReference>
<dbReference type="InterPro" id="IPR050490">
    <property type="entry name" value="Bact_solute-bd_prot1"/>
</dbReference>
<accession>A0A0W7TM60</accession>
<evidence type="ECO:0000256" key="4">
    <source>
        <dbReference type="SAM" id="SignalP"/>
    </source>
</evidence>
<dbReference type="PROSITE" id="PS51257">
    <property type="entry name" value="PROKAR_LIPOPROTEIN"/>
    <property type="match status" value="1"/>
</dbReference>
<reference evidence="6 8" key="2">
    <citation type="submission" date="2019-08" db="EMBL/GenBank/DDBJ databases">
        <title>In-depth cultivation of the pig gut microbiome towards novel bacterial diversity and tailored functional studies.</title>
        <authorList>
            <person name="Wylensek D."/>
            <person name="Hitch T.C.A."/>
            <person name="Clavel T."/>
        </authorList>
    </citation>
    <scope>NUCLEOTIDE SEQUENCE [LARGE SCALE GENOMIC DNA]</scope>
    <source>
        <strain evidence="6 8">WCA3-601-WT-6J</strain>
    </source>
</reference>